<evidence type="ECO:0000313" key="1">
    <source>
        <dbReference type="EMBL" id="MEQ2296000.1"/>
    </source>
</evidence>
<gene>
    <name evidence="1" type="ORF">AMECASPLE_020349</name>
</gene>
<evidence type="ECO:0000313" key="2">
    <source>
        <dbReference type="Proteomes" id="UP001469553"/>
    </source>
</evidence>
<accession>A0ABV0YRH5</accession>
<reference evidence="1 2" key="1">
    <citation type="submission" date="2021-06" db="EMBL/GenBank/DDBJ databases">
        <authorList>
            <person name="Palmer J.M."/>
        </authorList>
    </citation>
    <scope>NUCLEOTIDE SEQUENCE [LARGE SCALE GENOMIC DNA]</scope>
    <source>
        <strain evidence="1 2">AS_MEX2019</strain>
        <tissue evidence="1">Muscle</tissue>
    </source>
</reference>
<sequence length="113" mass="12992">MLCCSPEKILPPDLAGMVKKEQHERWAGMLVESRGSPPLALRGLRAVERQPLLWESRTSLRTLKPQSEVMSGLLSYSMRKRTASFSHWFYHSFMDLGGHVLPYILHWDEIKVG</sequence>
<comment type="caution">
    <text evidence="1">The sequence shown here is derived from an EMBL/GenBank/DDBJ whole genome shotgun (WGS) entry which is preliminary data.</text>
</comment>
<dbReference type="EMBL" id="JAHRIP010039310">
    <property type="protein sequence ID" value="MEQ2296000.1"/>
    <property type="molecule type" value="Genomic_DNA"/>
</dbReference>
<organism evidence="1 2">
    <name type="scientific">Ameca splendens</name>
    <dbReference type="NCBI Taxonomy" id="208324"/>
    <lineage>
        <taxon>Eukaryota</taxon>
        <taxon>Metazoa</taxon>
        <taxon>Chordata</taxon>
        <taxon>Craniata</taxon>
        <taxon>Vertebrata</taxon>
        <taxon>Euteleostomi</taxon>
        <taxon>Actinopterygii</taxon>
        <taxon>Neopterygii</taxon>
        <taxon>Teleostei</taxon>
        <taxon>Neoteleostei</taxon>
        <taxon>Acanthomorphata</taxon>
        <taxon>Ovalentaria</taxon>
        <taxon>Atherinomorphae</taxon>
        <taxon>Cyprinodontiformes</taxon>
        <taxon>Goodeidae</taxon>
        <taxon>Ameca</taxon>
    </lineage>
</organism>
<name>A0ABV0YRH5_9TELE</name>
<protein>
    <submittedName>
        <fullName evidence="1">Uncharacterized protein</fullName>
    </submittedName>
</protein>
<dbReference type="Proteomes" id="UP001469553">
    <property type="component" value="Unassembled WGS sequence"/>
</dbReference>
<keyword evidence="2" id="KW-1185">Reference proteome</keyword>
<proteinExistence type="predicted"/>